<keyword evidence="6" id="KW-0851">Voltage-gated channel</keyword>
<dbReference type="InterPro" id="IPR014710">
    <property type="entry name" value="RmlC-like_jellyroll"/>
</dbReference>
<evidence type="ECO:0000256" key="5">
    <source>
        <dbReference type="ARBA" id="ARBA00022826"/>
    </source>
</evidence>
<dbReference type="Gene3D" id="1.10.287.70">
    <property type="match status" value="1"/>
</dbReference>
<dbReference type="EMBL" id="GBEZ01011590">
    <property type="protein sequence ID" value="JAC74211.1"/>
    <property type="molecule type" value="Transcribed_RNA"/>
</dbReference>
<evidence type="ECO:0000256" key="9">
    <source>
        <dbReference type="ARBA" id="ARBA00023136"/>
    </source>
</evidence>
<gene>
    <name evidence="14" type="ORF">TSPGSL018_26583</name>
</gene>
<evidence type="ECO:0000256" key="4">
    <source>
        <dbReference type="ARBA" id="ARBA00022692"/>
    </source>
</evidence>
<feature type="transmembrane region" description="Helical" evidence="12">
    <location>
        <begin position="436"/>
        <end position="453"/>
    </location>
</feature>
<evidence type="ECO:0000259" key="13">
    <source>
        <dbReference type="PROSITE" id="PS50042"/>
    </source>
</evidence>
<feature type="compositionally biased region" description="Polar residues" evidence="11">
    <location>
        <begin position="52"/>
        <end position="66"/>
    </location>
</feature>
<dbReference type="PANTHER" id="PTHR45743">
    <property type="entry name" value="POTASSIUM CHANNEL AKT1"/>
    <property type="match status" value="1"/>
</dbReference>
<feature type="region of interest" description="Disordered" evidence="11">
    <location>
        <begin position="699"/>
        <end position="735"/>
    </location>
</feature>
<evidence type="ECO:0000256" key="3">
    <source>
        <dbReference type="ARBA" id="ARBA00022448"/>
    </source>
</evidence>
<feature type="transmembrane region" description="Helical" evidence="12">
    <location>
        <begin position="207"/>
        <end position="231"/>
    </location>
</feature>
<feature type="region of interest" description="Disordered" evidence="11">
    <location>
        <begin position="765"/>
        <end position="866"/>
    </location>
</feature>
<feature type="compositionally biased region" description="Low complexity" evidence="11">
    <location>
        <begin position="795"/>
        <end position="831"/>
    </location>
</feature>
<keyword evidence="10" id="KW-0040">ANK repeat</keyword>
<feature type="region of interest" description="Disordered" evidence="11">
    <location>
        <begin position="1"/>
        <end position="103"/>
    </location>
</feature>
<proteinExistence type="inferred from homology"/>
<dbReference type="PROSITE" id="PS50042">
    <property type="entry name" value="CNMP_BINDING_3"/>
    <property type="match status" value="1"/>
</dbReference>
<feature type="repeat" description="ANK" evidence="10">
    <location>
        <begin position="1029"/>
        <end position="1061"/>
    </location>
</feature>
<evidence type="ECO:0000313" key="14">
    <source>
        <dbReference type="EMBL" id="JAC74211.1"/>
    </source>
</evidence>
<feature type="transmembrane region" description="Helical" evidence="12">
    <location>
        <begin position="322"/>
        <end position="339"/>
    </location>
</feature>
<keyword evidence="5" id="KW-0630">Potassium</keyword>
<protein>
    <submittedName>
        <fullName evidence="14">Potassium channel</fullName>
    </submittedName>
</protein>
<dbReference type="SMART" id="SM00248">
    <property type="entry name" value="ANK"/>
    <property type="match status" value="3"/>
</dbReference>
<feature type="domain" description="Cyclic nucleotide-binding" evidence="13">
    <location>
        <begin position="566"/>
        <end position="686"/>
    </location>
</feature>
<keyword evidence="14" id="KW-0407">Ion channel</keyword>
<accession>A0A061RUI3</accession>
<reference evidence="14" key="1">
    <citation type="submission" date="2014-05" db="EMBL/GenBank/DDBJ databases">
        <title>The transcriptome of the halophilic microalga Tetraselmis sp. GSL018 isolated from the Great Salt Lake, Utah.</title>
        <authorList>
            <person name="Jinkerson R.E."/>
            <person name="D'Adamo S."/>
            <person name="Posewitz M.C."/>
        </authorList>
    </citation>
    <scope>NUCLEOTIDE SEQUENCE</scope>
    <source>
        <strain evidence="14">GSL018</strain>
    </source>
</reference>
<evidence type="ECO:0000256" key="8">
    <source>
        <dbReference type="ARBA" id="ARBA00023065"/>
    </source>
</evidence>
<feature type="transmembrane region" description="Helical" evidence="12">
    <location>
        <begin position="465"/>
        <end position="489"/>
    </location>
</feature>
<keyword evidence="4 12" id="KW-0812">Transmembrane</keyword>
<feature type="transmembrane region" description="Helical" evidence="12">
    <location>
        <begin position="359"/>
        <end position="386"/>
    </location>
</feature>
<dbReference type="InterPro" id="IPR045319">
    <property type="entry name" value="KAT/AKT"/>
</dbReference>
<dbReference type="SUPFAM" id="SSF51206">
    <property type="entry name" value="cAMP-binding domain-like"/>
    <property type="match status" value="1"/>
</dbReference>
<dbReference type="Pfam" id="PF00027">
    <property type="entry name" value="cNMP_binding"/>
    <property type="match status" value="1"/>
</dbReference>
<dbReference type="CDD" id="cd00038">
    <property type="entry name" value="CAP_ED"/>
    <property type="match status" value="1"/>
</dbReference>
<organism evidence="14">
    <name type="scientific">Tetraselmis sp. GSL018</name>
    <dbReference type="NCBI Taxonomy" id="582737"/>
    <lineage>
        <taxon>Eukaryota</taxon>
        <taxon>Viridiplantae</taxon>
        <taxon>Chlorophyta</taxon>
        <taxon>core chlorophytes</taxon>
        <taxon>Chlorodendrophyceae</taxon>
        <taxon>Chlorodendrales</taxon>
        <taxon>Chlorodendraceae</taxon>
        <taxon>Tetraselmis</taxon>
    </lineage>
</organism>
<comment type="subcellular location">
    <subcellularLocation>
        <location evidence="1">Membrane</location>
        <topology evidence="1">Multi-pass membrane protein</topology>
    </subcellularLocation>
</comment>
<dbReference type="PROSITE" id="PS50297">
    <property type="entry name" value="ANK_REP_REGION"/>
    <property type="match status" value="1"/>
</dbReference>
<dbReference type="AlphaFoldDB" id="A0A061RUI3"/>
<feature type="compositionally biased region" description="Basic and acidic residues" evidence="11">
    <location>
        <begin position="67"/>
        <end position="103"/>
    </location>
</feature>
<name>A0A061RUI3_9CHLO</name>
<dbReference type="Gene3D" id="2.60.120.10">
    <property type="entry name" value="Jelly Rolls"/>
    <property type="match status" value="1"/>
</dbReference>
<feature type="transmembrane region" description="Helical" evidence="12">
    <location>
        <begin position="290"/>
        <end position="310"/>
    </location>
</feature>
<evidence type="ECO:0000256" key="2">
    <source>
        <dbReference type="ARBA" id="ARBA00007929"/>
    </source>
</evidence>
<dbReference type="InterPro" id="IPR002110">
    <property type="entry name" value="Ankyrin_rpt"/>
</dbReference>
<keyword evidence="3" id="KW-0813">Transport</keyword>
<dbReference type="SUPFAM" id="SSF48403">
    <property type="entry name" value="Ankyrin repeat"/>
    <property type="match status" value="1"/>
</dbReference>
<keyword evidence="9 12" id="KW-0472">Membrane</keyword>
<dbReference type="PANTHER" id="PTHR45743:SF2">
    <property type="entry name" value="POTASSIUM CHANNEL AKT1"/>
    <property type="match status" value="1"/>
</dbReference>
<dbReference type="GO" id="GO:0005249">
    <property type="term" value="F:voltage-gated potassium channel activity"/>
    <property type="evidence" value="ECO:0007669"/>
    <property type="project" value="InterPro"/>
</dbReference>
<dbReference type="Pfam" id="PF00520">
    <property type="entry name" value="Ion_trans"/>
    <property type="match status" value="1"/>
</dbReference>
<keyword evidence="8" id="KW-0406">Ion transport</keyword>
<sequence length="1086" mass="117791">MIHEDPQASSPREFTVPEIHSTTAKLTERQKVGVGFEPDDKGQRVCKVKRSATFNNSTVTQQSSTAPREKDAEPDFDTPQRHSIGDIARKSVSDERNSLDHIRLDPSSDKQRRFLLMVSSKDSVWRTKNGHVNSRRSSDFPPYTGTGGIGYLSNLVLKKMTSQNDKSRNPKMGTLGIYPLKEDCNALPIAEELNVPRGVILPSSPVYAVWWALTVVASVITSFEAPLAAAFHGEGAFASGSPAAASLLSLTVTVDAVIVADIVVNFLLAFEEDMRYVVSRRRIAARYLRCLFWVDLLSVMPYGPICNAAFGGCGSGSGPTGELTPCAITCRMLVFFHLLRIHRLLTLFTSPKYNTEAPFAVATLFRNYVVTVLWTHFAGCMMYFLAKVYGFGSEAWGRASPGPDGRCLIDGEPVDVTTWLGGPCDPAVGPTFGERYMVSLYWAIVTMTTVGYGDKTPATAAEIAFTVLYILVNIGMGAYIIGTITLVAVGNDETLRAYREKSSRLLEYIEVHGIPPQMSSCMLAHLRLNFVNEQASDEQVLQILPLTLRRKVLHYLYMGRLTSSYLFSGCCSTFLDRILQAAGFELYMPQVQLVTHGSPVTELMMLIQGDMHCSVTRLSSASPKEYSVEEGELFGEIPFFMETVSTETITTVSVCRVMVLSRAAWRSILDAHPGGAKAMLENLVASTFRVIPRASCNVGRGSSQAPGPAANEEVQRRATDPEAEPEASVGLCLPTGSHMPDAEAVAEAPLVSSYASCPHPCTLQDAVLEPEHPSPRRRNTGTPTRRDRAPVRSTSLSPDGSPSLRSLSPLGPHLPESPRPTLSSRHSSLLRGHARRGPSSLRLSTLRISQSSSLNSSPRTTNRYQPSPTVLSWCTAGEQQETRARLKAYLDRHNDNVTQKLIECCRRGDSTALINMISEGIDLEVADYNGQRVLHAAVGAGQLEIVRILLLAGVEVNKSGLGVGTPLMLACKMGADMAMINLLMKHGAALGLTGQEAGDVLCAAVYDGDRSFLSRLLNCGIDAAARGADSRTALHVAAAVGSLTSAHLLVAAGCSPALRDVWGRTPLDDASDSNQVALIDFFLELE</sequence>
<dbReference type="Gene3D" id="1.25.40.20">
    <property type="entry name" value="Ankyrin repeat-containing domain"/>
    <property type="match status" value="2"/>
</dbReference>
<evidence type="ECO:0000256" key="7">
    <source>
        <dbReference type="ARBA" id="ARBA00022989"/>
    </source>
</evidence>
<keyword evidence="7 12" id="KW-1133">Transmembrane helix</keyword>
<dbReference type="GO" id="GO:0034702">
    <property type="term" value="C:monoatomic ion channel complex"/>
    <property type="evidence" value="ECO:0007669"/>
    <property type="project" value="UniProtKB-KW"/>
</dbReference>
<comment type="similarity">
    <text evidence="2">Belongs to the potassium channel family. Plant (TC 1.A.1.4) subfamily.</text>
</comment>
<dbReference type="SUPFAM" id="SSF81324">
    <property type="entry name" value="Voltage-gated potassium channels"/>
    <property type="match status" value="1"/>
</dbReference>
<evidence type="ECO:0000256" key="12">
    <source>
        <dbReference type="SAM" id="Phobius"/>
    </source>
</evidence>
<keyword evidence="5" id="KW-0633">Potassium transport</keyword>
<dbReference type="InterPro" id="IPR036770">
    <property type="entry name" value="Ankyrin_rpt-contain_sf"/>
</dbReference>
<evidence type="ECO:0000256" key="11">
    <source>
        <dbReference type="SAM" id="MobiDB-lite"/>
    </source>
</evidence>
<feature type="transmembrane region" description="Helical" evidence="12">
    <location>
        <begin position="243"/>
        <end position="270"/>
    </location>
</feature>
<dbReference type="PROSITE" id="PS50088">
    <property type="entry name" value="ANK_REPEAT"/>
    <property type="match status" value="2"/>
</dbReference>
<keyword evidence="5" id="KW-0631">Potassium channel</keyword>
<evidence type="ECO:0000256" key="10">
    <source>
        <dbReference type="PROSITE-ProRule" id="PRU00023"/>
    </source>
</evidence>
<dbReference type="Pfam" id="PF12796">
    <property type="entry name" value="Ank_2"/>
    <property type="match status" value="2"/>
</dbReference>
<feature type="repeat" description="ANK" evidence="10">
    <location>
        <begin position="929"/>
        <end position="961"/>
    </location>
</feature>
<dbReference type="InterPro" id="IPR005821">
    <property type="entry name" value="Ion_trans_dom"/>
</dbReference>
<evidence type="ECO:0000256" key="6">
    <source>
        <dbReference type="ARBA" id="ARBA00022882"/>
    </source>
</evidence>
<dbReference type="InterPro" id="IPR000595">
    <property type="entry name" value="cNMP-bd_dom"/>
</dbReference>
<dbReference type="InterPro" id="IPR018490">
    <property type="entry name" value="cNMP-bd_dom_sf"/>
</dbReference>
<evidence type="ECO:0000256" key="1">
    <source>
        <dbReference type="ARBA" id="ARBA00004141"/>
    </source>
</evidence>
<feature type="compositionally biased region" description="Low complexity" evidence="11">
    <location>
        <begin position="838"/>
        <end position="863"/>
    </location>
</feature>